<feature type="domain" description="Exostosin GT47" evidence="21">
    <location>
        <begin position="205"/>
        <end position="467"/>
    </location>
</feature>
<keyword evidence="7" id="KW-0808">Transferase</keyword>
<evidence type="ECO:0000256" key="5">
    <source>
        <dbReference type="ARBA" id="ARBA00010271"/>
    </source>
</evidence>
<evidence type="ECO:0000256" key="11">
    <source>
        <dbReference type="ARBA" id="ARBA00022968"/>
    </source>
</evidence>
<dbReference type="Pfam" id="PF09258">
    <property type="entry name" value="Glyco_transf_64"/>
    <property type="match status" value="1"/>
</dbReference>
<gene>
    <name evidence="23" type="primary">botv_0</name>
    <name evidence="23" type="ORF">g.83645</name>
</gene>
<keyword evidence="12" id="KW-1133">Transmembrane helix</keyword>
<comment type="pathway">
    <text evidence="4">Glycan metabolism; heparan sulfate biosynthesis.</text>
</comment>
<dbReference type="FunFam" id="3.90.550.10:FF:000033">
    <property type="entry name" value="Exostosin-like glycosyltransferase 3"/>
    <property type="match status" value="1"/>
</dbReference>
<dbReference type="PANTHER" id="PTHR48261">
    <property type="entry name" value="ACETYLGLUCOSAMINYLTRANSFERASE"/>
    <property type="match status" value="1"/>
</dbReference>
<dbReference type="AlphaFoldDB" id="A0A2S2QL21"/>
<evidence type="ECO:0000313" key="23">
    <source>
        <dbReference type="EMBL" id="MBY78424.1"/>
    </source>
</evidence>
<evidence type="ECO:0000256" key="2">
    <source>
        <dbReference type="ARBA" id="ARBA00004555"/>
    </source>
</evidence>
<dbReference type="Pfam" id="PF15294">
    <property type="entry name" value="Leu_zip"/>
    <property type="match status" value="2"/>
</dbReference>
<dbReference type="EMBL" id="GGMS01009221">
    <property type="protein sequence ID" value="MBY78424.1"/>
    <property type="molecule type" value="Transcribed_RNA"/>
</dbReference>
<reference evidence="23" key="1">
    <citation type="submission" date="2018-04" db="EMBL/GenBank/DDBJ databases">
        <title>Transcriptome assembly of Sipha flava.</title>
        <authorList>
            <person name="Scully E.D."/>
            <person name="Geib S.M."/>
            <person name="Palmer N.A."/>
            <person name="Koch K."/>
            <person name="Bradshaw J."/>
            <person name="Heng-Moss T."/>
            <person name="Sarath G."/>
        </authorList>
    </citation>
    <scope>NUCLEOTIDE SEQUENCE</scope>
</reference>
<comment type="catalytic activity">
    <reaction evidence="18">
        <text>3-O-(beta-D-GlcA-(1-&gt;3)-beta-D-Gal-(1-&gt;3)-beta-D-Gal-(1-&gt;4)-beta-D-Xyl)-L-seryl-[protein] + UDP-N-acetyl-alpha-D-glucosamine = 3-O-(alpha-D-GlcNAc-(1-&gt;4)-beta-D-GlcA-(1-&gt;3)-beta-D-Gal-(1-&gt;3)-beta-D-Gal-(1-&gt;4)-beta-D-Xyl)-L-seryl-[protein] + UDP + H(+)</text>
        <dbReference type="Rhea" id="RHEA:16221"/>
        <dbReference type="Rhea" id="RHEA-COMP:12573"/>
        <dbReference type="Rhea" id="RHEA-COMP:12574"/>
        <dbReference type="ChEBI" id="CHEBI:15378"/>
        <dbReference type="ChEBI" id="CHEBI:57705"/>
        <dbReference type="ChEBI" id="CHEBI:58223"/>
        <dbReference type="ChEBI" id="CHEBI:132093"/>
        <dbReference type="ChEBI" id="CHEBI:132104"/>
        <dbReference type="EC" id="2.4.1.223"/>
    </reaction>
</comment>
<dbReference type="GO" id="GO:0001888">
    <property type="term" value="F:glucuronyl-galactosyl-proteoglycan 4-alpha-N-acetylglucosaminyltransferase activity"/>
    <property type="evidence" value="ECO:0007669"/>
    <property type="project" value="UniProtKB-EC"/>
</dbReference>
<dbReference type="OrthoDB" id="5954868at2759"/>
<dbReference type="PANTHER" id="PTHR48261:SF4">
    <property type="entry name" value="EXOSTOSIN LIKE GLYCOSYLTRANSFERASE 3"/>
    <property type="match status" value="1"/>
</dbReference>
<dbReference type="InterPro" id="IPR015338">
    <property type="entry name" value="GT64_dom"/>
</dbReference>
<evidence type="ECO:0000256" key="18">
    <source>
        <dbReference type="ARBA" id="ARBA00050948"/>
    </source>
</evidence>
<dbReference type="GO" id="GO:0015012">
    <property type="term" value="P:heparan sulfate proteoglycan biosynthetic process"/>
    <property type="evidence" value="ECO:0007669"/>
    <property type="project" value="UniProtKB-ARBA"/>
</dbReference>
<dbReference type="InterPro" id="IPR029044">
    <property type="entry name" value="Nucleotide-diphossugar_trans"/>
</dbReference>
<dbReference type="GO" id="GO:0005789">
    <property type="term" value="C:endoplasmic reticulum membrane"/>
    <property type="evidence" value="ECO:0007669"/>
    <property type="project" value="UniProtKB-SubCell"/>
</dbReference>
<accession>A0A2S2QL21</accession>
<evidence type="ECO:0000256" key="4">
    <source>
        <dbReference type="ARBA" id="ARBA00005093"/>
    </source>
</evidence>
<feature type="domain" description="Glycosyl transferase 64" evidence="22">
    <location>
        <begin position="630"/>
        <end position="852"/>
    </location>
</feature>
<dbReference type="InterPro" id="IPR004263">
    <property type="entry name" value="Exostosin"/>
</dbReference>
<evidence type="ECO:0000256" key="20">
    <source>
        <dbReference type="SAM" id="Coils"/>
    </source>
</evidence>
<evidence type="ECO:0000256" key="9">
    <source>
        <dbReference type="ARBA" id="ARBA00022723"/>
    </source>
</evidence>
<keyword evidence="8" id="KW-0812">Transmembrane</keyword>
<keyword evidence="20" id="KW-0175">Coiled coil</keyword>
<dbReference type="Gene3D" id="3.90.550.10">
    <property type="entry name" value="Spore Coat Polysaccharide Biosynthesis Protein SpsA, Chain A"/>
    <property type="match status" value="1"/>
</dbReference>
<dbReference type="EC" id="2.4.1.223" evidence="19"/>
<evidence type="ECO:0000256" key="10">
    <source>
        <dbReference type="ARBA" id="ARBA00022824"/>
    </source>
</evidence>
<keyword evidence="13" id="KW-0333">Golgi apparatus</keyword>
<evidence type="ECO:0000256" key="14">
    <source>
        <dbReference type="ARBA" id="ARBA00023136"/>
    </source>
</evidence>
<comment type="cofactor">
    <cofactor evidence="1">
        <name>Mn(2+)</name>
        <dbReference type="ChEBI" id="CHEBI:29035"/>
    </cofactor>
</comment>
<sequence length="1109" mass="128576">MFLCLSTVKFNSRLLLIILALLVITPLIGHYYLSKEEKDGFENSYNTHSKVEAYEDYGVLRATDLKHRIAELVRIKNSVNNELRNIEGKRQKLLSELSLNHKKIEDAKTELIRQEAELEKLKISVKQAQVAENEAVAQNSPRLAPPTVILPANPPSFIPLVKTHSYKCHNMKNCFDYSRCSLTSGFPFYFYHSEEFSELVSTSLNKIVFQVLRYNPHFTNSSDKACIYVALIGETHNSINTTQLNQLPFWGGDGRNHILFYLSKNMYNRPNFDQNINFGRAIIAQSFWDEKNFRLGHDILLPASFGPPGGDVWMDSPYMLPARRKYLLSFEGYKNVNSSKNQQSFVEMVQTFLTQTTIDQFYIKTDCKNNRIGSNVFDWCLCGNETKRKEFLTQSTFTLVPAPLDIDMISTAMMQARIYESLKFSAIPVFLEHDRIGLPFDEVIDWCRAAVCIVGERVPELHWLLRTIPDNDILMMRRQGRMLYEKYFGTVQSILDTTLALIRNRIGIPPLPVIDVPSPSIFSENFKPIKMDPIIPDAEPEESLGPLEPPFKSPDFKRNYTIMKVQGYELWNGWGDPFKLYPYTPFDPLLPSDAKFIGSGKGFRPVNNGAGGAGKEFCQSLGGNSPREQFTIVILTYERDQVLMNSLSRLNGLPYLNKVLVVWNSPKPPLEDLRWPEIGVPIHVIQAAKNSLNNRFLPYEAIETEAVLSVDDDAHLRHDEIMFGFRVWREQRDRVVGFPGRFHALDLNNGGWLYNSNYSCELSMVLTGAAFVHKYYLYLYSYWLPQAIRDKVDQYMNCEDIAMNFLVSHVTNKPPVKVTSRWTFRCPGCPVSLSEDETHFLERHKCINFFTQEGNISVNEHHKNVIKTYVEFMSHQKNQSIIVINKMFEEVFKTNLLDETFTKEEVKNILNNLEKVLTHEIKCELSAFTNTNLLMMYQFFQQAEKWHLRLNADISEMQNKELLLEMERIESNYDIMNQTLEKKKLLPITDHITNDFAEMLQKRLQQLESHNSKLKTDLKFLEDNYNQLSKENQTLKLQIEEQGNQISSQKNVVECEVQTQNIFYELERKFNDTAAYNNMKNIITKKNEQVRSLRDRLLVYEKEDSEENV</sequence>
<evidence type="ECO:0000256" key="1">
    <source>
        <dbReference type="ARBA" id="ARBA00001936"/>
    </source>
</evidence>
<keyword evidence="14" id="KW-0472">Membrane</keyword>
<organism evidence="23">
    <name type="scientific">Sipha flava</name>
    <name type="common">yellow sugarcane aphid</name>
    <dbReference type="NCBI Taxonomy" id="143950"/>
    <lineage>
        <taxon>Eukaryota</taxon>
        <taxon>Metazoa</taxon>
        <taxon>Ecdysozoa</taxon>
        <taxon>Arthropoda</taxon>
        <taxon>Hexapoda</taxon>
        <taxon>Insecta</taxon>
        <taxon>Pterygota</taxon>
        <taxon>Neoptera</taxon>
        <taxon>Paraneoptera</taxon>
        <taxon>Hemiptera</taxon>
        <taxon>Sternorrhyncha</taxon>
        <taxon>Aphidomorpha</taxon>
        <taxon>Aphidoidea</taxon>
        <taxon>Aphididae</taxon>
        <taxon>Sipha</taxon>
    </lineage>
</organism>
<dbReference type="GO" id="GO:0005794">
    <property type="term" value="C:Golgi apparatus"/>
    <property type="evidence" value="ECO:0007669"/>
    <property type="project" value="UniProtKB-SubCell"/>
</dbReference>
<evidence type="ECO:0000256" key="7">
    <source>
        <dbReference type="ARBA" id="ARBA00022679"/>
    </source>
</evidence>
<proteinExistence type="inferred from homology"/>
<evidence type="ECO:0000259" key="21">
    <source>
        <dbReference type="Pfam" id="PF03016"/>
    </source>
</evidence>
<dbReference type="InterPro" id="IPR026157">
    <property type="entry name" value="LZTFL1"/>
</dbReference>
<evidence type="ECO:0000259" key="22">
    <source>
        <dbReference type="Pfam" id="PF09258"/>
    </source>
</evidence>
<protein>
    <recommendedName>
        <fullName evidence="19">glucuronosyl-galactosyl-proteoglycan 4-alpha-N-acetylglucosaminyltransferase</fullName>
        <ecNumber evidence="19">2.4.1.223</ecNumber>
    </recommendedName>
</protein>
<comment type="subcellular location">
    <subcellularLocation>
        <location evidence="3">Endoplasmic reticulum membrane</location>
        <topology evidence="3">Single-pass type II membrane protein</topology>
    </subcellularLocation>
    <subcellularLocation>
        <location evidence="2">Golgi apparatus</location>
    </subcellularLocation>
</comment>
<evidence type="ECO:0000256" key="3">
    <source>
        <dbReference type="ARBA" id="ARBA00004648"/>
    </source>
</evidence>
<keyword evidence="6" id="KW-0328">Glycosyltransferase</keyword>
<evidence type="ECO:0000256" key="6">
    <source>
        <dbReference type="ARBA" id="ARBA00022676"/>
    </source>
</evidence>
<evidence type="ECO:0000256" key="13">
    <source>
        <dbReference type="ARBA" id="ARBA00023034"/>
    </source>
</evidence>
<keyword evidence="15" id="KW-1015">Disulfide bond</keyword>
<feature type="coiled-coil region" evidence="20">
    <location>
        <begin position="69"/>
        <end position="131"/>
    </location>
</feature>
<dbReference type="InterPro" id="IPR040911">
    <property type="entry name" value="Exostosin_GT47"/>
</dbReference>
<dbReference type="SUPFAM" id="SSF53448">
    <property type="entry name" value="Nucleotide-diphospho-sugar transferases"/>
    <property type="match status" value="1"/>
</dbReference>
<feature type="coiled-coil region" evidence="20">
    <location>
        <begin position="1076"/>
        <end position="1103"/>
    </location>
</feature>
<keyword evidence="10" id="KW-0256">Endoplasmic reticulum</keyword>
<evidence type="ECO:0000256" key="17">
    <source>
        <dbReference type="ARBA" id="ARBA00023211"/>
    </source>
</evidence>
<feature type="coiled-coil region" evidence="20">
    <location>
        <begin position="952"/>
        <end position="1045"/>
    </location>
</feature>
<evidence type="ECO:0000256" key="8">
    <source>
        <dbReference type="ARBA" id="ARBA00022692"/>
    </source>
</evidence>
<keyword evidence="17" id="KW-0464">Manganese</keyword>
<evidence type="ECO:0000256" key="15">
    <source>
        <dbReference type="ARBA" id="ARBA00023157"/>
    </source>
</evidence>
<name>A0A2S2QL21_9HEMI</name>
<evidence type="ECO:0000256" key="19">
    <source>
        <dbReference type="ARBA" id="ARBA00066812"/>
    </source>
</evidence>
<dbReference type="Pfam" id="PF03016">
    <property type="entry name" value="Exostosin_GT47"/>
    <property type="match status" value="1"/>
</dbReference>
<evidence type="ECO:0000256" key="12">
    <source>
        <dbReference type="ARBA" id="ARBA00022989"/>
    </source>
</evidence>
<dbReference type="GO" id="GO:0046872">
    <property type="term" value="F:metal ion binding"/>
    <property type="evidence" value="ECO:0007669"/>
    <property type="project" value="UniProtKB-KW"/>
</dbReference>
<keyword evidence="11" id="KW-0735">Signal-anchor</keyword>
<comment type="similarity">
    <text evidence="5">Belongs to the glycosyltransferase 47 family.</text>
</comment>
<keyword evidence="16" id="KW-0325">Glycoprotein</keyword>
<keyword evidence="9" id="KW-0479">Metal-binding</keyword>
<evidence type="ECO:0000256" key="16">
    <source>
        <dbReference type="ARBA" id="ARBA00023180"/>
    </source>
</evidence>